<gene>
    <name evidence="6" type="ORF">ENL47_10245</name>
    <name evidence="5" type="ORF">ENM84_05650</name>
</gene>
<dbReference type="GO" id="GO:0005886">
    <property type="term" value="C:plasma membrane"/>
    <property type="evidence" value="ECO:0007669"/>
    <property type="project" value="TreeGrafter"/>
</dbReference>
<evidence type="ECO:0000259" key="4">
    <source>
        <dbReference type="PROSITE" id="PS50893"/>
    </source>
</evidence>
<organism evidence="5">
    <name type="scientific">Ignisphaera aggregans</name>
    <dbReference type="NCBI Taxonomy" id="334771"/>
    <lineage>
        <taxon>Archaea</taxon>
        <taxon>Thermoproteota</taxon>
        <taxon>Thermoprotei</taxon>
        <taxon>Desulfurococcales</taxon>
        <taxon>Desulfurococcaceae</taxon>
        <taxon>Ignisphaera</taxon>
    </lineage>
</organism>
<dbReference type="Gene3D" id="3.40.50.300">
    <property type="entry name" value="P-loop containing nucleotide triphosphate hydrolases"/>
    <property type="match status" value="1"/>
</dbReference>
<keyword evidence="1" id="KW-0813">Transport</keyword>
<evidence type="ECO:0000313" key="5">
    <source>
        <dbReference type="EMBL" id="HHP82132.1"/>
    </source>
</evidence>
<dbReference type="GO" id="GO:0022857">
    <property type="term" value="F:transmembrane transporter activity"/>
    <property type="evidence" value="ECO:0007669"/>
    <property type="project" value="TreeGrafter"/>
</dbReference>
<dbReference type="SUPFAM" id="SSF52540">
    <property type="entry name" value="P-loop containing nucleoside triphosphate hydrolases"/>
    <property type="match status" value="1"/>
</dbReference>
<accession>A0A7C5TG47</accession>
<name>A0A7C5TG47_9CREN</name>
<dbReference type="GO" id="GO:0016887">
    <property type="term" value="F:ATP hydrolysis activity"/>
    <property type="evidence" value="ECO:0007669"/>
    <property type="project" value="InterPro"/>
</dbReference>
<proteinExistence type="predicted"/>
<evidence type="ECO:0000256" key="1">
    <source>
        <dbReference type="ARBA" id="ARBA00022448"/>
    </source>
</evidence>
<dbReference type="InterPro" id="IPR003593">
    <property type="entry name" value="AAA+_ATPase"/>
</dbReference>
<reference evidence="5" key="1">
    <citation type="journal article" date="2020" name="mSystems">
        <title>Genome- and Community-Level Interaction Insights into Carbon Utilization and Element Cycling Functions of Hydrothermarchaeota in Hydrothermal Sediment.</title>
        <authorList>
            <person name="Zhou Z."/>
            <person name="Liu Y."/>
            <person name="Xu W."/>
            <person name="Pan J."/>
            <person name="Luo Z.H."/>
            <person name="Li M."/>
        </authorList>
    </citation>
    <scope>NUCLEOTIDE SEQUENCE [LARGE SCALE GENOMIC DNA]</scope>
    <source>
        <strain evidence="6">SpSt-1</strain>
        <strain evidence="5">SpSt-1121</strain>
    </source>
</reference>
<feature type="domain" description="ABC transporter" evidence="4">
    <location>
        <begin position="5"/>
        <end position="228"/>
    </location>
</feature>
<evidence type="ECO:0000313" key="6">
    <source>
        <dbReference type="EMBL" id="HHR97149.1"/>
    </source>
</evidence>
<dbReference type="InterPro" id="IPR003439">
    <property type="entry name" value="ABC_transporter-like_ATP-bd"/>
</dbReference>
<comment type="caution">
    <text evidence="5">The sequence shown here is derived from an EMBL/GenBank/DDBJ whole genome shotgun (WGS) entry which is preliminary data.</text>
</comment>
<dbReference type="EMBL" id="DRUB01000202">
    <property type="protein sequence ID" value="HHR97149.1"/>
    <property type="molecule type" value="Genomic_DNA"/>
</dbReference>
<sequence length="228" mass="25725">MSIVVIVRNLWKYYTFAGSSVAVLKDVNLVVRRGEIIGIHGPSGAGKTTLLKILAGLERPDSGEVIVEGYNLNLLDDDGLSLLRTTIVSYIPQDYGLIDEFTVYENIELPLLLIGLPENERRTIIQHILEYMGLKGKEKIKVRYLSGGEKQRVSIARSLIITPSLLLADEPTANLDWDNAKKVLELFNKINRDFKTTIIIVSHDTRVLEYVSRKFILYDGILKEVNKL</sequence>
<dbReference type="PROSITE" id="PS50893">
    <property type="entry name" value="ABC_TRANSPORTER_2"/>
    <property type="match status" value="1"/>
</dbReference>
<evidence type="ECO:0000256" key="2">
    <source>
        <dbReference type="ARBA" id="ARBA00022741"/>
    </source>
</evidence>
<keyword evidence="2" id="KW-0547">Nucleotide-binding</keyword>
<dbReference type="InterPro" id="IPR017871">
    <property type="entry name" value="ABC_transporter-like_CS"/>
</dbReference>
<dbReference type="PANTHER" id="PTHR24220">
    <property type="entry name" value="IMPORT ATP-BINDING PROTEIN"/>
    <property type="match status" value="1"/>
</dbReference>
<evidence type="ECO:0000256" key="3">
    <source>
        <dbReference type="ARBA" id="ARBA00022840"/>
    </source>
</evidence>
<dbReference type="InterPro" id="IPR017911">
    <property type="entry name" value="MacB-like_ATP-bd"/>
</dbReference>
<dbReference type="Pfam" id="PF00005">
    <property type="entry name" value="ABC_tran"/>
    <property type="match status" value="1"/>
</dbReference>
<dbReference type="InterPro" id="IPR027417">
    <property type="entry name" value="P-loop_NTPase"/>
</dbReference>
<keyword evidence="3 5" id="KW-0067">ATP-binding</keyword>
<protein>
    <submittedName>
        <fullName evidence="5">ABC transporter ATP-binding protein</fullName>
    </submittedName>
</protein>
<dbReference type="PROSITE" id="PS00211">
    <property type="entry name" value="ABC_TRANSPORTER_1"/>
    <property type="match status" value="1"/>
</dbReference>
<dbReference type="EMBL" id="DRZI01000241">
    <property type="protein sequence ID" value="HHP82132.1"/>
    <property type="molecule type" value="Genomic_DNA"/>
</dbReference>
<dbReference type="SMART" id="SM00382">
    <property type="entry name" value="AAA"/>
    <property type="match status" value="1"/>
</dbReference>
<dbReference type="AlphaFoldDB" id="A0A7C5TG47"/>
<dbReference type="CDD" id="cd03255">
    <property type="entry name" value="ABC_MJ0796_LolCDE_FtsE"/>
    <property type="match status" value="1"/>
</dbReference>
<dbReference type="InterPro" id="IPR015854">
    <property type="entry name" value="ABC_transpr_LolD-like"/>
</dbReference>
<dbReference type="GO" id="GO:0005524">
    <property type="term" value="F:ATP binding"/>
    <property type="evidence" value="ECO:0007669"/>
    <property type="project" value="UniProtKB-KW"/>
</dbReference>